<dbReference type="OMA" id="CIDYERR"/>
<name>A0A168LI60_ABSGL</name>
<evidence type="ECO:0000313" key="4">
    <source>
        <dbReference type="EMBL" id="SAL96839.1"/>
    </source>
</evidence>
<dbReference type="InterPro" id="IPR007527">
    <property type="entry name" value="Znf_SWIM"/>
</dbReference>
<dbReference type="OrthoDB" id="2224309at2759"/>
<organism evidence="4">
    <name type="scientific">Absidia glauca</name>
    <name type="common">Pin mould</name>
    <dbReference type="NCBI Taxonomy" id="4829"/>
    <lineage>
        <taxon>Eukaryota</taxon>
        <taxon>Fungi</taxon>
        <taxon>Fungi incertae sedis</taxon>
        <taxon>Mucoromycota</taxon>
        <taxon>Mucoromycotina</taxon>
        <taxon>Mucoromycetes</taxon>
        <taxon>Mucorales</taxon>
        <taxon>Cunninghamellaceae</taxon>
        <taxon>Absidia</taxon>
    </lineage>
</organism>
<evidence type="ECO:0000256" key="1">
    <source>
        <dbReference type="PROSITE-ProRule" id="PRU00325"/>
    </source>
</evidence>
<dbReference type="PROSITE" id="PS50966">
    <property type="entry name" value="ZF_SWIM"/>
    <property type="match status" value="1"/>
</dbReference>
<dbReference type="AlphaFoldDB" id="A0A168LI60"/>
<feature type="non-terminal residue" evidence="4">
    <location>
        <position position="1"/>
    </location>
</feature>
<gene>
    <name evidence="4" type="primary">ABSGL_02270.1 scaffold 2949</name>
</gene>
<accession>A0A168LI60</accession>
<evidence type="ECO:0000259" key="3">
    <source>
        <dbReference type="PROSITE" id="PS50966"/>
    </source>
</evidence>
<evidence type="ECO:0000313" key="5">
    <source>
        <dbReference type="Proteomes" id="UP000078561"/>
    </source>
</evidence>
<dbReference type="GO" id="GO:0008270">
    <property type="term" value="F:zinc ion binding"/>
    <property type="evidence" value="ECO:0007669"/>
    <property type="project" value="UniProtKB-KW"/>
</dbReference>
<feature type="region of interest" description="Disordered" evidence="2">
    <location>
        <begin position="461"/>
        <end position="484"/>
    </location>
</feature>
<dbReference type="PANTHER" id="PTHR33977">
    <property type="entry name" value="ZINC ION BINDING PROTEIN"/>
    <property type="match status" value="1"/>
</dbReference>
<proteinExistence type="predicted"/>
<keyword evidence="1" id="KW-0863">Zinc-finger</keyword>
<keyword evidence="1" id="KW-0862">Zinc</keyword>
<dbReference type="InParanoid" id="A0A168LI60"/>
<dbReference type="PANTHER" id="PTHR33977:SF1">
    <property type="entry name" value="ZINC ION BINDING PROTEIN"/>
    <property type="match status" value="1"/>
</dbReference>
<protein>
    <recommendedName>
        <fullName evidence="3">SWIM-type domain-containing protein</fullName>
    </recommendedName>
</protein>
<dbReference type="Pfam" id="PF04434">
    <property type="entry name" value="SWIM"/>
    <property type="match status" value="1"/>
</dbReference>
<dbReference type="Proteomes" id="UP000078561">
    <property type="component" value="Unassembled WGS sequence"/>
</dbReference>
<reference evidence="4" key="1">
    <citation type="submission" date="2016-04" db="EMBL/GenBank/DDBJ databases">
        <authorList>
            <person name="Evans L.H."/>
            <person name="Alamgir A."/>
            <person name="Owens N."/>
            <person name="Weber N.D."/>
            <person name="Virtaneva K."/>
            <person name="Barbian K."/>
            <person name="Babar A."/>
            <person name="Rosenke K."/>
        </authorList>
    </citation>
    <scope>NUCLEOTIDE SEQUENCE [LARGE SCALE GENOMIC DNA]</scope>
    <source>
        <strain evidence="4">CBS 101.48</strain>
    </source>
</reference>
<dbReference type="EMBL" id="LT551335">
    <property type="protein sequence ID" value="SAL96839.1"/>
    <property type="molecule type" value="Genomic_DNA"/>
</dbReference>
<sequence>RTIPLAAKHISRINELLVLSNPRKVLSDILHELVAAPACYRRPHYEDIRNINVKRSGTTYRKDNDDNVSFDKWLSDLEEEGYLIFVGDLQAYRARSDRFAKGFLSPTQLAQMQTAVAFSLDATHGLVKDKSVIMYTLVVAHSNTGQGFPVGYMITNDHTVGPLAQWLRFLKANGGMTPIQITIDCSIPEVNAILATFDNVTIRFCLFHVMQAIKRQIDRKVVLANGTGEEQANYRGQMMTDLRILINVDTIPEFENAYQDFKVNYHDQVEFLRYLEDKWMAPEKVVMWSDAYRTSVEHDYMRTNNFVESWHNQLKSFFLDRRPNKRLDNLVYVLVRDVAFYHRSQFERISRMIGRMGPIHHENSIRGYRADKISDDELTRRVALQLEGVYTVLSSANEGASYDVAIIDNLIKKCTCIDYERRKRPCKHMYMVERHLKRTIKVFMPAALTSQINAYIDAQIPDSSDEEGEEIRRPRETSDAGSIAAEGDFAGRSSTIDHDSEETDTQVFLQQQNQFFTTMYHERESLGRLTSMSAEDAQRGSDLLDQLARYYEEIVGEIGWDFKLGRSLARQFQLRAH</sequence>
<feature type="domain" description="SWIM-type" evidence="3">
    <location>
        <begin position="402"/>
        <end position="437"/>
    </location>
</feature>
<dbReference type="STRING" id="4829.A0A168LI60"/>
<keyword evidence="5" id="KW-1185">Reference proteome</keyword>
<keyword evidence="1" id="KW-0479">Metal-binding</keyword>
<evidence type="ECO:0000256" key="2">
    <source>
        <dbReference type="SAM" id="MobiDB-lite"/>
    </source>
</evidence>